<evidence type="ECO:0000313" key="2">
    <source>
        <dbReference type="Proteomes" id="UP000679220"/>
    </source>
</evidence>
<organism evidence="1 2">
    <name type="scientific">Carboxylicivirga sediminis</name>
    <dbReference type="NCBI Taxonomy" id="2006564"/>
    <lineage>
        <taxon>Bacteria</taxon>
        <taxon>Pseudomonadati</taxon>
        <taxon>Bacteroidota</taxon>
        <taxon>Bacteroidia</taxon>
        <taxon>Marinilabiliales</taxon>
        <taxon>Marinilabiliaceae</taxon>
        <taxon>Carboxylicivirga</taxon>
    </lineage>
</organism>
<keyword evidence="2" id="KW-1185">Reference proteome</keyword>
<dbReference type="EMBL" id="JAGTAR010000009">
    <property type="protein sequence ID" value="MBR8535406.1"/>
    <property type="molecule type" value="Genomic_DNA"/>
</dbReference>
<protein>
    <submittedName>
        <fullName evidence="1">Uncharacterized protein</fullName>
    </submittedName>
</protein>
<comment type="caution">
    <text evidence="1">The sequence shown here is derived from an EMBL/GenBank/DDBJ whole genome shotgun (WGS) entry which is preliminary data.</text>
</comment>
<proteinExistence type="predicted"/>
<accession>A0A941F292</accession>
<sequence length="75" mass="8880">METVFQHSITQEEKEAIGVYFPNEVAYLRVLGKETALFHLAFLYNHRNDIEKAEFYANQLPEQDKLDCLRTMHHP</sequence>
<reference evidence="1" key="1">
    <citation type="journal article" date="2018" name="Int. J. Syst. Evol. Microbiol.">
        <title>Carboxylicivirga sediminis sp. nov., isolated from coastal sediment.</title>
        <authorList>
            <person name="Wang F.Q."/>
            <person name="Ren L.H."/>
            <person name="Zou R.J."/>
            <person name="Sun Y.Z."/>
            <person name="Liu X.J."/>
            <person name="Jiang F."/>
            <person name="Liu L.J."/>
        </authorList>
    </citation>
    <scope>NUCLEOTIDE SEQUENCE</scope>
    <source>
        <strain evidence="1">JR1</strain>
    </source>
</reference>
<name>A0A941F292_9BACT</name>
<evidence type="ECO:0000313" key="1">
    <source>
        <dbReference type="EMBL" id="MBR8535406.1"/>
    </source>
</evidence>
<dbReference type="AlphaFoldDB" id="A0A941F292"/>
<dbReference type="RefSeq" id="WP_212189312.1">
    <property type="nucleotide sequence ID" value="NZ_JAGTAR010000009.1"/>
</dbReference>
<reference evidence="1" key="2">
    <citation type="submission" date="2021-04" db="EMBL/GenBank/DDBJ databases">
        <authorList>
            <person name="Zhang T."/>
            <person name="Zhang Y."/>
            <person name="Lu D."/>
            <person name="Zuo D."/>
            <person name="Du Z."/>
        </authorList>
    </citation>
    <scope>NUCLEOTIDE SEQUENCE</scope>
    <source>
        <strain evidence="1">JR1</strain>
    </source>
</reference>
<gene>
    <name evidence="1" type="ORF">KDU71_07525</name>
</gene>
<dbReference type="Proteomes" id="UP000679220">
    <property type="component" value="Unassembled WGS sequence"/>
</dbReference>